<dbReference type="STRING" id="64144.ENSATEP00000027045"/>
<dbReference type="PANTHER" id="PTHR19433:SF111">
    <property type="entry name" value="T CELL RECEPTOR ALPHA VARIABLE 4"/>
    <property type="match status" value="1"/>
</dbReference>
<evidence type="ECO:0000256" key="4">
    <source>
        <dbReference type="ARBA" id="ARBA00022859"/>
    </source>
</evidence>
<dbReference type="InterPro" id="IPR052051">
    <property type="entry name" value="TCR_complex_component"/>
</dbReference>
<keyword evidence="6" id="KW-1015">Disulfide bond</keyword>
<dbReference type="FunCoup" id="A0A3Q1J2E9">
    <property type="interactions" value="33"/>
</dbReference>
<comment type="subcellular location">
    <subcellularLocation>
        <location evidence="1">Cell membrane</location>
    </subcellularLocation>
</comment>
<dbReference type="Pfam" id="PF07686">
    <property type="entry name" value="V-set"/>
    <property type="match status" value="1"/>
</dbReference>
<reference evidence="11" key="3">
    <citation type="submission" date="2025-09" db="UniProtKB">
        <authorList>
            <consortium name="Ensembl"/>
        </authorList>
    </citation>
    <scope>IDENTIFICATION</scope>
</reference>
<evidence type="ECO:0000256" key="6">
    <source>
        <dbReference type="ARBA" id="ARBA00023157"/>
    </source>
</evidence>
<dbReference type="Ensembl" id="ENSATET00000027473.3">
    <property type="protein sequence ID" value="ENSATEP00000027045.3"/>
    <property type="gene ID" value="ENSATEG00000027964.2"/>
</dbReference>
<keyword evidence="4" id="KW-0391">Immunity</keyword>
<dbReference type="PANTHER" id="PTHR19433">
    <property type="entry name" value="T-CELL RECEPTOR ALPHA CHAIN V REGION-RELATED"/>
    <property type="match status" value="1"/>
</dbReference>
<evidence type="ECO:0000256" key="9">
    <source>
        <dbReference type="SAM" id="SignalP"/>
    </source>
</evidence>
<evidence type="ECO:0000256" key="8">
    <source>
        <dbReference type="SAM" id="Phobius"/>
    </source>
</evidence>
<reference evidence="11" key="2">
    <citation type="submission" date="2025-08" db="UniProtKB">
        <authorList>
            <consortium name="Ensembl"/>
        </authorList>
    </citation>
    <scope>IDENTIFICATION</scope>
</reference>
<evidence type="ECO:0000256" key="7">
    <source>
        <dbReference type="ARBA" id="ARBA00023180"/>
    </source>
</evidence>
<keyword evidence="12" id="KW-1185">Reference proteome</keyword>
<dbReference type="AlphaFoldDB" id="A0A3Q1J2E9"/>
<dbReference type="GeneTree" id="ENSGT01140000282659"/>
<feature type="signal peptide" evidence="9">
    <location>
        <begin position="1"/>
        <end position="22"/>
    </location>
</feature>
<sequence length="233" mass="25906">MRSFTLITALLLYSNSWISVSGSESQTVEVQPGEEVTLLCSNISTNPTQTDWFRVVNRTKPRCISSMYGSDGEASYCDGFQNGFEMSSNTSTVFLKIKRVDLSDSGLYFCGFYIKAHTIISSATYLNVQGHKQSEKDVEIGTEIVKPDGTTNLKTVILGGLAVFLTIVIIVLIVKIRKLKTAVTEEPQLERNKNRASDDLNYAALSFRVKTKRNHRTASERALEPNVVYAATR</sequence>
<dbReference type="InterPro" id="IPR013783">
    <property type="entry name" value="Ig-like_fold"/>
</dbReference>
<dbReference type="RefSeq" id="XP_026208382.1">
    <property type="nucleotide sequence ID" value="XM_026352597.1"/>
</dbReference>
<feature type="chain" id="PRO_5043658016" description="Ig-like domain-containing protein" evidence="9">
    <location>
        <begin position="23"/>
        <end position="233"/>
    </location>
</feature>
<dbReference type="GO" id="GO:0002376">
    <property type="term" value="P:immune system process"/>
    <property type="evidence" value="ECO:0007669"/>
    <property type="project" value="UniProtKB-KW"/>
</dbReference>
<evidence type="ECO:0000256" key="1">
    <source>
        <dbReference type="ARBA" id="ARBA00004236"/>
    </source>
</evidence>
<dbReference type="Proteomes" id="UP000265040">
    <property type="component" value="Chromosome 18"/>
</dbReference>
<dbReference type="CDD" id="cd00099">
    <property type="entry name" value="IgV"/>
    <property type="match status" value="1"/>
</dbReference>
<keyword evidence="8" id="KW-0812">Transmembrane</keyword>
<dbReference type="InterPro" id="IPR036179">
    <property type="entry name" value="Ig-like_dom_sf"/>
</dbReference>
<dbReference type="GO" id="GO:0009617">
    <property type="term" value="P:response to bacterium"/>
    <property type="evidence" value="ECO:0007669"/>
    <property type="project" value="TreeGrafter"/>
</dbReference>
<name>A0A3Q1J2E9_ANATE</name>
<evidence type="ECO:0000256" key="2">
    <source>
        <dbReference type="ARBA" id="ARBA00022475"/>
    </source>
</evidence>
<protein>
    <recommendedName>
        <fullName evidence="10">Ig-like domain-containing protein</fullName>
    </recommendedName>
</protein>
<dbReference type="Gene3D" id="2.60.40.10">
    <property type="entry name" value="Immunoglobulins"/>
    <property type="match status" value="1"/>
</dbReference>
<keyword evidence="2" id="KW-1003">Cell membrane</keyword>
<evidence type="ECO:0000313" key="11">
    <source>
        <dbReference type="Ensembl" id="ENSATEP00000027045.3"/>
    </source>
</evidence>
<keyword evidence="5 8" id="KW-0472">Membrane</keyword>
<evidence type="ECO:0000259" key="10">
    <source>
        <dbReference type="PROSITE" id="PS50835"/>
    </source>
</evidence>
<dbReference type="PROSITE" id="PS50835">
    <property type="entry name" value="IG_LIKE"/>
    <property type="match status" value="1"/>
</dbReference>
<dbReference type="SMART" id="SM00409">
    <property type="entry name" value="IG"/>
    <property type="match status" value="1"/>
</dbReference>
<organism evidence="11 12">
    <name type="scientific">Anabas testudineus</name>
    <name type="common">Climbing perch</name>
    <name type="synonym">Anthias testudineus</name>
    <dbReference type="NCBI Taxonomy" id="64144"/>
    <lineage>
        <taxon>Eukaryota</taxon>
        <taxon>Metazoa</taxon>
        <taxon>Chordata</taxon>
        <taxon>Craniata</taxon>
        <taxon>Vertebrata</taxon>
        <taxon>Euteleostomi</taxon>
        <taxon>Actinopterygii</taxon>
        <taxon>Neopterygii</taxon>
        <taxon>Teleostei</taxon>
        <taxon>Neoteleostei</taxon>
        <taxon>Acanthomorphata</taxon>
        <taxon>Anabantaria</taxon>
        <taxon>Anabantiformes</taxon>
        <taxon>Anabantoidei</taxon>
        <taxon>Anabantidae</taxon>
        <taxon>Anabas</taxon>
    </lineage>
</organism>
<dbReference type="InParanoid" id="A0A3Q1J2E9"/>
<accession>A0A3Q1J2E9</accession>
<dbReference type="InterPro" id="IPR003599">
    <property type="entry name" value="Ig_sub"/>
</dbReference>
<evidence type="ECO:0000256" key="3">
    <source>
        <dbReference type="ARBA" id="ARBA00022729"/>
    </source>
</evidence>
<reference evidence="11" key="1">
    <citation type="submission" date="2021-04" db="EMBL/GenBank/DDBJ databases">
        <authorList>
            <consortium name="Wellcome Sanger Institute Data Sharing"/>
        </authorList>
    </citation>
    <scope>NUCLEOTIDE SEQUENCE [LARGE SCALE GENOMIC DNA]</scope>
</reference>
<proteinExistence type="predicted"/>
<dbReference type="SUPFAM" id="SSF48726">
    <property type="entry name" value="Immunoglobulin"/>
    <property type="match status" value="1"/>
</dbReference>
<keyword evidence="8" id="KW-1133">Transmembrane helix</keyword>
<keyword evidence="3 9" id="KW-0732">Signal</keyword>
<evidence type="ECO:0000313" key="12">
    <source>
        <dbReference type="Proteomes" id="UP000265040"/>
    </source>
</evidence>
<feature type="domain" description="Ig-like" evidence="10">
    <location>
        <begin position="18"/>
        <end position="110"/>
    </location>
</feature>
<keyword evidence="7" id="KW-0325">Glycoprotein</keyword>
<evidence type="ECO:0000256" key="5">
    <source>
        <dbReference type="ARBA" id="ARBA00023136"/>
    </source>
</evidence>
<dbReference type="GeneID" id="113157244"/>
<feature type="transmembrane region" description="Helical" evidence="8">
    <location>
        <begin position="156"/>
        <end position="174"/>
    </location>
</feature>
<dbReference type="InterPro" id="IPR013106">
    <property type="entry name" value="Ig_V-set"/>
</dbReference>
<dbReference type="GO" id="GO:0005886">
    <property type="term" value="C:plasma membrane"/>
    <property type="evidence" value="ECO:0007669"/>
    <property type="project" value="UniProtKB-SubCell"/>
</dbReference>
<dbReference type="InterPro" id="IPR007110">
    <property type="entry name" value="Ig-like_dom"/>
</dbReference>